<feature type="domain" description="EGF-like" evidence="1">
    <location>
        <begin position="300"/>
        <end position="336"/>
    </location>
</feature>
<organism evidence="2 3">
    <name type="scientific">Cotesia congregata</name>
    <name type="common">Parasitoid wasp</name>
    <name type="synonym">Apanteles congregatus</name>
    <dbReference type="NCBI Taxonomy" id="51543"/>
    <lineage>
        <taxon>Eukaryota</taxon>
        <taxon>Metazoa</taxon>
        <taxon>Ecdysozoa</taxon>
        <taxon>Arthropoda</taxon>
        <taxon>Hexapoda</taxon>
        <taxon>Insecta</taxon>
        <taxon>Pterygota</taxon>
        <taxon>Neoptera</taxon>
        <taxon>Endopterygota</taxon>
        <taxon>Hymenoptera</taxon>
        <taxon>Apocrita</taxon>
        <taxon>Ichneumonoidea</taxon>
        <taxon>Braconidae</taxon>
        <taxon>Microgastrinae</taxon>
        <taxon>Cotesia</taxon>
    </lineage>
</organism>
<accession>A0A8J2HID5</accession>
<dbReference type="OrthoDB" id="504708at2759"/>
<dbReference type="EMBL" id="CAJNRD030001122">
    <property type="protein sequence ID" value="CAG5100864.1"/>
    <property type="molecule type" value="Genomic_DNA"/>
</dbReference>
<proteinExistence type="predicted"/>
<dbReference type="InterPro" id="IPR000742">
    <property type="entry name" value="EGF"/>
</dbReference>
<reference evidence="2" key="1">
    <citation type="submission" date="2021-04" db="EMBL/GenBank/DDBJ databases">
        <authorList>
            <person name="Chebbi M.A.C M."/>
        </authorList>
    </citation>
    <scope>NUCLEOTIDE SEQUENCE</scope>
</reference>
<sequence length="551" mass="61945">MSKCVPLLNEFCWNESCAPENSMCINNECKCKRGFLAQSNDQCSTILLKLSCEIDANCKLIEFSKCSLNKTCVCSENIIATSPIFCSLLIGEFCNNNRECGIRNSECVNYRCQCKPQYLPYLNNSECQLSYLGMSCENSTYCEKRIKNTICINNICECNANYYSREDNSCRTLAILDCENNLECSKLINSLCIDKFCQCKPDDVLMKGKCLPRYLGGPCEKTSDCSNIKFAVCLKNQCICNGGFSSFNQTLCARDLGTICLGDEDCLLKNSHCYQHYCECRDGYIQDSTKKCLPMELRGFCFDDADCKLIKNARCSSENKCICKINYVEINEVSCVALLDGSCSHDNECAVAESVCVENKCQCDSENFQRFDEQCFHHKYNAKLSTKTSCSLDTDCIDIPHAKCWNTSMCACESNFIQLKSSVCAPLLGGYCTQHNDCIAKHSVCIKNKCQCDFAYTEKLSSKCEPTQSLYSCLNVSECVEHYHFECSEDKKCVCKANNIAINNSTCLPNLNGYCWKHDQCAVLNAECIDFRCQCNSGYNSVSTNMCVLNH</sequence>
<dbReference type="PANTHER" id="PTHR39069:SF8">
    <property type="entry name" value="FI17111P1"/>
    <property type="match status" value="1"/>
</dbReference>
<feature type="domain" description="EGF-like" evidence="1">
    <location>
        <begin position="506"/>
        <end position="548"/>
    </location>
</feature>
<dbReference type="SMART" id="SM00181">
    <property type="entry name" value="EGF"/>
    <property type="match status" value="7"/>
</dbReference>
<feature type="domain" description="EGF-like" evidence="1">
    <location>
        <begin position="135"/>
        <end position="171"/>
    </location>
</feature>
<feature type="domain" description="EGF-like" evidence="1">
    <location>
        <begin position="259"/>
        <end position="293"/>
    </location>
</feature>
<evidence type="ECO:0000313" key="2">
    <source>
        <dbReference type="EMBL" id="CAG5100864.1"/>
    </source>
</evidence>
<name>A0A8J2HID5_COTCN</name>
<protein>
    <submittedName>
        <fullName evidence="2">Similar to Tnc: Tenascin (Mus musculus)</fullName>
    </submittedName>
</protein>
<comment type="caution">
    <text evidence="2">The sequence shown here is derived from an EMBL/GenBank/DDBJ whole genome shotgun (WGS) entry which is preliminary data.</text>
</comment>
<dbReference type="AlphaFoldDB" id="A0A8J2HID5"/>
<feature type="domain" description="EGF-like" evidence="1">
    <location>
        <begin position="16"/>
        <end position="44"/>
    </location>
</feature>
<keyword evidence="3" id="KW-1185">Reference proteome</keyword>
<gene>
    <name evidence="2" type="ORF">HICCMSTLAB_LOCUS9937</name>
</gene>
<feature type="domain" description="EGF-like" evidence="1">
    <location>
        <begin position="218"/>
        <end position="253"/>
    </location>
</feature>
<dbReference type="Proteomes" id="UP000786811">
    <property type="component" value="Unassembled WGS sequence"/>
</dbReference>
<feature type="domain" description="EGF-like" evidence="1">
    <location>
        <begin position="85"/>
        <end position="128"/>
    </location>
</feature>
<evidence type="ECO:0000313" key="3">
    <source>
        <dbReference type="Proteomes" id="UP000786811"/>
    </source>
</evidence>
<evidence type="ECO:0000259" key="1">
    <source>
        <dbReference type="SMART" id="SM00181"/>
    </source>
</evidence>
<dbReference type="PANTHER" id="PTHR39069">
    <property type="entry name" value="ECDYSONE-INDUCIBLE GENE E1, ISOFORM A"/>
    <property type="match status" value="1"/>
</dbReference>